<proteinExistence type="predicted"/>
<comment type="caution">
    <text evidence="1">The sequence shown here is derived from an EMBL/GenBank/DDBJ whole genome shotgun (WGS) entry which is preliminary data.</text>
</comment>
<reference evidence="1 2" key="1">
    <citation type="submission" date="2024-03" db="EMBL/GenBank/DDBJ databases">
        <title>The genome assembly and annotation of the cricket Gryllus longicercus Weissman &amp; Gray.</title>
        <authorList>
            <person name="Szrajer S."/>
            <person name="Gray D."/>
            <person name="Ylla G."/>
        </authorList>
    </citation>
    <scope>NUCLEOTIDE SEQUENCE [LARGE SCALE GENOMIC DNA]</scope>
    <source>
        <strain evidence="1">DAG 2021-001</strain>
        <tissue evidence="1">Whole body minus gut</tissue>
    </source>
</reference>
<protein>
    <submittedName>
        <fullName evidence="1">Uncharacterized protein</fullName>
    </submittedName>
</protein>
<evidence type="ECO:0000313" key="2">
    <source>
        <dbReference type="Proteomes" id="UP001378592"/>
    </source>
</evidence>
<name>A0AAN9Z3G7_9ORTH</name>
<sequence>MDDLVLRVLKPQPQTIFIQLKHANATGAAPAVTTLVNTLKPKATDHLIQLKHANATGAAPAVTTQVNTLKPKATDHLIQLKHANATGAAPAVTTLVNTLKPKATDDRHLIQALHLYWYSAFGDNTYVNALDLKALIFILLKHTNST</sequence>
<organism evidence="1 2">
    <name type="scientific">Gryllus longicercus</name>
    <dbReference type="NCBI Taxonomy" id="2509291"/>
    <lineage>
        <taxon>Eukaryota</taxon>
        <taxon>Metazoa</taxon>
        <taxon>Ecdysozoa</taxon>
        <taxon>Arthropoda</taxon>
        <taxon>Hexapoda</taxon>
        <taxon>Insecta</taxon>
        <taxon>Pterygota</taxon>
        <taxon>Neoptera</taxon>
        <taxon>Polyneoptera</taxon>
        <taxon>Orthoptera</taxon>
        <taxon>Ensifera</taxon>
        <taxon>Gryllidea</taxon>
        <taxon>Grylloidea</taxon>
        <taxon>Gryllidae</taxon>
        <taxon>Gryllinae</taxon>
        <taxon>Gryllus</taxon>
    </lineage>
</organism>
<gene>
    <name evidence="1" type="ORF">R5R35_000778</name>
</gene>
<keyword evidence="2" id="KW-1185">Reference proteome</keyword>
<accession>A0AAN9Z3G7</accession>
<dbReference type="Proteomes" id="UP001378592">
    <property type="component" value="Unassembled WGS sequence"/>
</dbReference>
<evidence type="ECO:0000313" key="1">
    <source>
        <dbReference type="EMBL" id="KAK7794752.1"/>
    </source>
</evidence>
<dbReference type="EMBL" id="JAZDUA010000320">
    <property type="protein sequence ID" value="KAK7794752.1"/>
    <property type="molecule type" value="Genomic_DNA"/>
</dbReference>
<dbReference type="AlphaFoldDB" id="A0AAN9Z3G7"/>